<keyword evidence="3" id="KW-0963">Cytoplasm</keyword>
<evidence type="ECO:0000313" key="7">
    <source>
        <dbReference type="Proteomes" id="UP000270924"/>
    </source>
</evidence>
<evidence type="ECO:0000256" key="4">
    <source>
        <dbReference type="ARBA" id="ARBA00023242"/>
    </source>
</evidence>
<dbReference type="InterPro" id="IPR039924">
    <property type="entry name" value="ICln/Lot5/Saf5"/>
</dbReference>
<sequence length="270" mass="29651">MIVLSNVAVPTDGIRLIQGQVTAYIESESAGEGELTIAESLTYPSIILHVVSRDPRVCMKLCSDRIAKLVECFSSVTWISNISGQGFSLTYPSIILHAVSRDPSVFPEECIYVLADAKGSDIGIQSTEESVSSAHNGNGIEEQAEFDEKRGENGCGDDIDDDGDDDDDKAHLAIRFSPQDKTILQNIYQQMCECQELNPDEGDDFSDDFTMDPDGDFSENKSDEEGDYEGNDGEGDQNTLYFQNISTNMRRHETNGDHGDAFGSEQMDEG</sequence>
<protein>
    <recommendedName>
        <fullName evidence="8">Methylosome subunit pICln</fullName>
    </recommendedName>
</protein>
<dbReference type="GO" id="GO:0005681">
    <property type="term" value="C:spliceosomal complex"/>
    <property type="evidence" value="ECO:0007669"/>
    <property type="project" value="TreeGrafter"/>
</dbReference>
<dbReference type="GO" id="GO:0034715">
    <property type="term" value="C:pICln-Sm protein complex"/>
    <property type="evidence" value="ECO:0007669"/>
    <property type="project" value="TreeGrafter"/>
</dbReference>
<dbReference type="EMBL" id="UYWW01001781">
    <property type="protein sequence ID" value="VDM10985.1"/>
    <property type="molecule type" value="Genomic_DNA"/>
</dbReference>
<dbReference type="GO" id="GO:0005829">
    <property type="term" value="C:cytosol"/>
    <property type="evidence" value="ECO:0007669"/>
    <property type="project" value="TreeGrafter"/>
</dbReference>
<keyword evidence="7" id="KW-1185">Reference proteome</keyword>
<evidence type="ECO:0000256" key="2">
    <source>
        <dbReference type="ARBA" id="ARBA00004496"/>
    </source>
</evidence>
<evidence type="ECO:0000256" key="1">
    <source>
        <dbReference type="ARBA" id="ARBA00004123"/>
    </source>
</evidence>
<feature type="region of interest" description="Disordered" evidence="5">
    <location>
        <begin position="197"/>
        <end position="270"/>
    </location>
</feature>
<accession>A0A3P7FNX2</accession>
<organism evidence="6 7">
    <name type="scientific">Wuchereria bancrofti</name>
    <dbReference type="NCBI Taxonomy" id="6293"/>
    <lineage>
        <taxon>Eukaryota</taxon>
        <taxon>Metazoa</taxon>
        <taxon>Ecdysozoa</taxon>
        <taxon>Nematoda</taxon>
        <taxon>Chromadorea</taxon>
        <taxon>Rhabditida</taxon>
        <taxon>Spirurina</taxon>
        <taxon>Spiruromorpha</taxon>
        <taxon>Filarioidea</taxon>
        <taxon>Onchocercidae</taxon>
        <taxon>Wuchereria</taxon>
    </lineage>
</organism>
<dbReference type="OMA" id="YFMLDHK"/>
<keyword evidence="4" id="KW-0539">Nucleus</keyword>
<feature type="compositionally biased region" description="Acidic residues" evidence="5">
    <location>
        <begin position="224"/>
        <end position="235"/>
    </location>
</feature>
<dbReference type="GO" id="GO:0000387">
    <property type="term" value="P:spliceosomal snRNP assembly"/>
    <property type="evidence" value="ECO:0007669"/>
    <property type="project" value="TreeGrafter"/>
</dbReference>
<dbReference type="FunCoup" id="A0A3P7FNX2">
    <property type="interactions" value="1408"/>
</dbReference>
<dbReference type="Gene3D" id="2.30.29.30">
    <property type="entry name" value="Pleckstrin-homology domain (PH domain)/Phosphotyrosine-binding domain (PTB)"/>
    <property type="match status" value="2"/>
</dbReference>
<dbReference type="Pfam" id="PF03517">
    <property type="entry name" value="Voldacs"/>
    <property type="match status" value="1"/>
</dbReference>
<comment type="subcellular location">
    <subcellularLocation>
        <location evidence="2">Cytoplasm</location>
    </subcellularLocation>
    <subcellularLocation>
        <location evidence="1">Nucleus</location>
    </subcellularLocation>
</comment>
<feature type="compositionally biased region" description="Acidic residues" evidence="5">
    <location>
        <begin position="198"/>
        <end position="217"/>
    </location>
</feature>
<dbReference type="PANTHER" id="PTHR21399">
    <property type="entry name" value="CHLORIDE CONDUCTANCE REGULATORY PROTEIN ICLN"/>
    <property type="match status" value="1"/>
</dbReference>
<feature type="compositionally biased region" description="Acidic residues" evidence="5">
    <location>
        <begin position="155"/>
        <end position="167"/>
    </location>
</feature>
<name>A0A3P7FNX2_WUCBA</name>
<dbReference type="InParanoid" id="A0A3P7FNX2"/>
<dbReference type="OrthoDB" id="19714at2759"/>
<dbReference type="PANTHER" id="PTHR21399:SF0">
    <property type="entry name" value="METHYLOSOME SUBUNIT PICLN"/>
    <property type="match status" value="1"/>
</dbReference>
<dbReference type="InterPro" id="IPR011993">
    <property type="entry name" value="PH-like_dom_sf"/>
</dbReference>
<feature type="region of interest" description="Disordered" evidence="5">
    <location>
        <begin position="143"/>
        <end position="169"/>
    </location>
</feature>
<dbReference type="GO" id="GO:0045292">
    <property type="term" value="P:mRNA cis splicing, via spliceosome"/>
    <property type="evidence" value="ECO:0007669"/>
    <property type="project" value="TreeGrafter"/>
</dbReference>
<feature type="compositionally biased region" description="Basic and acidic residues" evidence="5">
    <location>
        <begin position="250"/>
        <end position="260"/>
    </location>
</feature>
<evidence type="ECO:0000313" key="6">
    <source>
        <dbReference type="EMBL" id="VDM10985.1"/>
    </source>
</evidence>
<evidence type="ECO:0000256" key="5">
    <source>
        <dbReference type="SAM" id="MobiDB-lite"/>
    </source>
</evidence>
<dbReference type="AlphaFoldDB" id="A0A3P7FNX2"/>
<feature type="compositionally biased region" description="Polar residues" evidence="5">
    <location>
        <begin position="237"/>
        <end position="248"/>
    </location>
</feature>
<gene>
    <name evidence="6" type="ORF">WBA_LOCUS4371</name>
</gene>
<evidence type="ECO:0000256" key="3">
    <source>
        <dbReference type="ARBA" id="ARBA00022490"/>
    </source>
</evidence>
<dbReference type="Proteomes" id="UP000270924">
    <property type="component" value="Unassembled WGS sequence"/>
</dbReference>
<proteinExistence type="predicted"/>
<reference evidence="6 7" key="1">
    <citation type="submission" date="2018-11" db="EMBL/GenBank/DDBJ databases">
        <authorList>
            <consortium name="Pathogen Informatics"/>
        </authorList>
    </citation>
    <scope>NUCLEOTIDE SEQUENCE [LARGE SCALE GENOMIC DNA]</scope>
</reference>
<evidence type="ECO:0008006" key="8">
    <source>
        <dbReference type="Google" id="ProtNLM"/>
    </source>
</evidence>